<keyword evidence="4" id="KW-1185">Reference proteome</keyword>
<protein>
    <recommendedName>
        <fullName evidence="2">Nephrocystin 3-like N-terminal domain-containing protein</fullName>
    </recommendedName>
</protein>
<dbReference type="EMBL" id="KV428633">
    <property type="protein sequence ID" value="KZT31350.1"/>
    <property type="molecule type" value="Genomic_DNA"/>
</dbReference>
<organism evidence="3 4">
    <name type="scientific">Sistotremastrum suecicum HHB10207 ss-3</name>
    <dbReference type="NCBI Taxonomy" id="1314776"/>
    <lineage>
        <taxon>Eukaryota</taxon>
        <taxon>Fungi</taxon>
        <taxon>Dikarya</taxon>
        <taxon>Basidiomycota</taxon>
        <taxon>Agaricomycotina</taxon>
        <taxon>Agaricomycetes</taxon>
        <taxon>Sistotremastrales</taxon>
        <taxon>Sistotremastraceae</taxon>
        <taxon>Sistotremastrum</taxon>
    </lineage>
</organism>
<dbReference type="STRING" id="1314776.A0A165WMW2"/>
<evidence type="ECO:0000313" key="3">
    <source>
        <dbReference type="EMBL" id="KZT31350.1"/>
    </source>
</evidence>
<dbReference type="Pfam" id="PF24883">
    <property type="entry name" value="NPHP3_N"/>
    <property type="match status" value="1"/>
</dbReference>
<dbReference type="InterPro" id="IPR027417">
    <property type="entry name" value="P-loop_NTPase"/>
</dbReference>
<sequence>MSGRQKYPVESQRKLLEKLAIQTTECGHFIVDYAKNKSFGGRTLTNILREADGVIDGFESCFSELKSAVQLRGSVQTEIVVLQTIKLTKNIALDVNLNDMQYVGDASFLPEKACFPGTRTEIIETITQWVIEPDQAEGASLFWMKGFAGSGKSAVAHTLADRFHTGKRLGSSYIFDESHAVERRADNVFSKISRDLAAISEGWRSSLGNIIQNSPDLRHTPSVRRQFEELILAPAKEVVFIGPILIVIDALDECGGTADSRREFLHILSTRLSELPPNFRILLTSRPQKEFEDAFLRSQYVTLLDIQAASHGSVDKDLRNYYEARLGALAELDQGWPNKEWLSELTERSEGLFQWAFTACEYILEPGWGPDEQLRNLLTSTSLSTELAGLDNLYKAVLHNIFGFTTNDGRIARFRSILGRILCAKTPLSVTDLISLRGAEESSSMTKSIVQRLGSVLSGVSSESTPVQALHTSFRDFLFSQERSDLYHIDRVEQEHHLAQSCLRVMSMELKFNISNMPTSHAFGPRLKDIGIPPHLIYSARFWSSHLAQTLYSDDTVPLLQTFTTQLFLYWLELLGLYGEVYRGKTSMKILQKWIGDKDKALIDFSLDAVKFINAFATLISQSPPHLYLSALPFAPESSVVAKHFLPHFGNTIV</sequence>
<feature type="non-terminal residue" evidence="3">
    <location>
        <position position="654"/>
    </location>
</feature>
<evidence type="ECO:0000313" key="4">
    <source>
        <dbReference type="Proteomes" id="UP000076798"/>
    </source>
</evidence>
<evidence type="ECO:0000256" key="1">
    <source>
        <dbReference type="ARBA" id="ARBA00022737"/>
    </source>
</evidence>
<dbReference type="Gene3D" id="3.40.50.300">
    <property type="entry name" value="P-loop containing nucleotide triphosphate hydrolases"/>
    <property type="match status" value="1"/>
</dbReference>
<dbReference type="SUPFAM" id="SSF52540">
    <property type="entry name" value="P-loop containing nucleoside triphosphate hydrolases"/>
    <property type="match status" value="1"/>
</dbReference>
<dbReference type="OrthoDB" id="163438at2759"/>
<dbReference type="PANTHER" id="PTHR10039:SF14">
    <property type="entry name" value="NACHT DOMAIN-CONTAINING PROTEIN"/>
    <property type="match status" value="1"/>
</dbReference>
<dbReference type="Proteomes" id="UP000076798">
    <property type="component" value="Unassembled WGS sequence"/>
</dbReference>
<name>A0A165WMW2_9AGAM</name>
<dbReference type="InterPro" id="IPR056884">
    <property type="entry name" value="NPHP3-like_N"/>
</dbReference>
<keyword evidence="1" id="KW-0677">Repeat</keyword>
<accession>A0A165WMW2</accession>
<proteinExistence type="predicted"/>
<feature type="domain" description="Nephrocystin 3-like N-terminal" evidence="2">
    <location>
        <begin position="125"/>
        <end position="286"/>
    </location>
</feature>
<gene>
    <name evidence="3" type="ORF">SISSUDRAFT_1103569</name>
</gene>
<evidence type="ECO:0000259" key="2">
    <source>
        <dbReference type="Pfam" id="PF24883"/>
    </source>
</evidence>
<dbReference type="AlphaFoldDB" id="A0A165WMW2"/>
<dbReference type="PANTHER" id="PTHR10039">
    <property type="entry name" value="AMELOGENIN"/>
    <property type="match status" value="1"/>
</dbReference>
<reference evidence="3 4" key="1">
    <citation type="journal article" date="2016" name="Mol. Biol. Evol.">
        <title>Comparative Genomics of Early-Diverging Mushroom-Forming Fungi Provides Insights into the Origins of Lignocellulose Decay Capabilities.</title>
        <authorList>
            <person name="Nagy L.G."/>
            <person name="Riley R."/>
            <person name="Tritt A."/>
            <person name="Adam C."/>
            <person name="Daum C."/>
            <person name="Floudas D."/>
            <person name="Sun H."/>
            <person name="Yadav J.S."/>
            <person name="Pangilinan J."/>
            <person name="Larsson K.H."/>
            <person name="Matsuura K."/>
            <person name="Barry K."/>
            <person name="Labutti K."/>
            <person name="Kuo R."/>
            <person name="Ohm R.A."/>
            <person name="Bhattacharya S.S."/>
            <person name="Shirouzu T."/>
            <person name="Yoshinaga Y."/>
            <person name="Martin F.M."/>
            <person name="Grigoriev I.V."/>
            <person name="Hibbett D.S."/>
        </authorList>
    </citation>
    <scope>NUCLEOTIDE SEQUENCE [LARGE SCALE GENOMIC DNA]</scope>
    <source>
        <strain evidence="3 4">HHB10207 ss-3</strain>
    </source>
</reference>